<dbReference type="Pfam" id="PF12611">
    <property type="entry name" value="Flagellar_put"/>
    <property type="match status" value="1"/>
</dbReference>
<dbReference type="InterPro" id="IPR013367">
    <property type="entry name" value="Flagellar_put"/>
</dbReference>
<keyword evidence="1" id="KW-0969">Cilium</keyword>
<dbReference type="EMBL" id="JACYTN010000001">
    <property type="protein sequence ID" value="MBD8497066.1"/>
    <property type="molecule type" value="Genomic_DNA"/>
</dbReference>
<sequence length="130" mass="14390">MRMNIPIGVIGQSPPIHQTAKTSTKAASLQGNATFQQMLDREISRTDELRFSHHAEQRMKERGLKLTPELMDKLNKAIVEVEAKGSRQSLLLADNAAYIVNVPSRTVITALADPHKQGHVFTAIDSTVFI</sequence>
<comment type="caution">
    <text evidence="1">The sequence shown here is derived from an EMBL/GenBank/DDBJ whole genome shotgun (WGS) entry which is preliminary data.</text>
</comment>
<evidence type="ECO:0000313" key="2">
    <source>
        <dbReference type="Proteomes" id="UP000634529"/>
    </source>
</evidence>
<evidence type="ECO:0000313" key="1">
    <source>
        <dbReference type="EMBL" id="MBD8497066.1"/>
    </source>
</evidence>
<name>A0ABR9AT52_9BACL</name>
<reference evidence="1 2" key="1">
    <citation type="submission" date="2020-09" db="EMBL/GenBank/DDBJ databases">
        <title>Paenibacillus sp. CAU 1523 isolated from sand of Haeundae Beach.</title>
        <authorList>
            <person name="Kim W."/>
        </authorList>
    </citation>
    <scope>NUCLEOTIDE SEQUENCE [LARGE SCALE GENOMIC DNA]</scope>
    <source>
        <strain evidence="1 2">CAU 1523</strain>
    </source>
</reference>
<accession>A0ABR9AT52</accession>
<keyword evidence="1" id="KW-0966">Cell projection</keyword>
<gene>
    <name evidence="1" type="ORF">IFO66_02005</name>
</gene>
<keyword evidence="2" id="KW-1185">Reference proteome</keyword>
<dbReference type="RefSeq" id="WP_192023517.1">
    <property type="nucleotide sequence ID" value="NZ_JACYTN010000001.1"/>
</dbReference>
<organism evidence="1 2">
    <name type="scientific">Paenibacillus arenosi</name>
    <dbReference type="NCBI Taxonomy" id="2774142"/>
    <lineage>
        <taxon>Bacteria</taxon>
        <taxon>Bacillati</taxon>
        <taxon>Bacillota</taxon>
        <taxon>Bacilli</taxon>
        <taxon>Bacillales</taxon>
        <taxon>Paenibacillaceae</taxon>
        <taxon>Paenibacillus</taxon>
    </lineage>
</organism>
<keyword evidence="1" id="KW-0282">Flagellum</keyword>
<dbReference type="NCBIfam" id="TIGR02530">
    <property type="entry name" value="flg_new"/>
    <property type="match status" value="1"/>
</dbReference>
<proteinExistence type="predicted"/>
<dbReference type="Proteomes" id="UP000634529">
    <property type="component" value="Unassembled WGS sequence"/>
</dbReference>
<protein>
    <submittedName>
        <fullName evidence="1">Flagellar operon protein</fullName>
    </submittedName>
</protein>